<dbReference type="PROSITE" id="PS50111">
    <property type="entry name" value="CHEMOTAXIS_TRANSDUC_2"/>
    <property type="match status" value="1"/>
</dbReference>
<dbReference type="FunFam" id="1.10.287.950:FF:000001">
    <property type="entry name" value="Methyl-accepting chemotaxis sensory transducer"/>
    <property type="match status" value="1"/>
</dbReference>
<feature type="compositionally biased region" description="Low complexity" evidence="6">
    <location>
        <begin position="442"/>
        <end position="474"/>
    </location>
</feature>
<dbReference type="Proteomes" id="UP000603912">
    <property type="component" value="Unassembled WGS sequence"/>
</dbReference>
<evidence type="ECO:0000313" key="11">
    <source>
        <dbReference type="Proteomes" id="UP000603912"/>
    </source>
</evidence>
<dbReference type="SUPFAM" id="SSF58104">
    <property type="entry name" value="Methyl-accepting chemotaxis protein (MCP) signaling domain"/>
    <property type="match status" value="1"/>
</dbReference>
<dbReference type="InterPro" id="IPR024478">
    <property type="entry name" value="HlyB_4HB_MCP"/>
</dbReference>
<feature type="region of interest" description="Disordered" evidence="6">
    <location>
        <begin position="687"/>
        <end position="710"/>
    </location>
</feature>
<comment type="caution">
    <text evidence="10">The sequence shown here is derived from an EMBL/GenBank/DDBJ whole genome shotgun (WGS) entry which is preliminary data.</text>
</comment>
<feature type="domain" description="HAMP" evidence="9">
    <location>
        <begin position="390"/>
        <end position="428"/>
    </location>
</feature>
<evidence type="ECO:0000259" key="9">
    <source>
        <dbReference type="PROSITE" id="PS50885"/>
    </source>
</evidence>
<keyword evidence="4" id="KW-0807">Transducer</keyword>
<dbReference type="RefSeq" id="WP_188518527.1">
    <property type="nucleotide sequence ID" value="NZ_BMES01000002.1"/>
</dbReference>
<evidence type="ECO:0000256" key="4">
    <source>
        <dbReference type="PROSITE-ProRule" id="PRU00284"/>
    </source>
</evidence>
<comment type="similarity">
    <text evidence="3">Belongs to the methyl-accepting chemotaxis (MCP) protein family.</text>
</comment>
<evidence type="ECO:0000256" key="5">
    <source>
        <dbReference type="SAM" id="Coils"/>
    </source>
</evidence>
<feature type="domain" description="Methyl-accepting transducer" evidence="8">
    <location>
        <begin position="433"/>
        <end position="648"/>
    </location>
</feature>
<dbReference type="EMBL" id="BMES01000002">
    <property type="protein sequence ID" value="GGH23889.1"/>
    <property type="molecule type" value="Genomic_DNA"/>
</dbReference>
<dbReference type="PANTHER" id="PTHR43531">
    <property type="entry name" value="PROTEIN ICFG"/>
    <property type="match status" value="1"/>
</dbReference>
<protein>
    <recommendedName>
        <fullName evidence="12">Methyl-accepting chemotaxis protein</fullName>
    </recommendedName>
</protein>
<dbReference type="PROSITE" id="PS50885">
    <property type="entry name" value="HAMP"/>
    <property type="match status" value="2"/>
</dbReference>
<evidence type="ECO:0000256" key="3">
    <source>
        <dbReference type="ARBA" id="ARBA00029447"/>
    </source>
</evidence>
<dbReference type="PANTHER" id="PTHR43531:SF11">
    <property type="entry name" value="METHYL-ACCEPTING CHEMOTAXIS PROTEIN 3"/>
    <property type="match status" value="1"/>
</dbReference>
<evidence type="ECO:0008006" key="12">
    <source>
        <dbReference type="Google" id="ProtNLM"/>
    </source>
</evidence>
<dbReference type="AlphaFoldDB" id="A0A917MIE5"/>
<proteinExistence type="inferred from homology"/>
<dbReference type="CDD" id="cd06225">
    <property type="entry name" value="HAMP"/>
    <property type="match status" value="1"/>
</dbReference>
<feature type="compositionally biased region" description="Polar residues" evidence="6">
    <location>
        <begin position="476"/>
        <end position="487"/>
    </location>
</feature>
<gene>
    <name evidence="10" type="ORF">GCM10007036_29900</name>
</gene>
<dbReference type="GO" id="GO:0006935">
    <property type="term" value="P:chemotaxis"/>
    <property type="evidence" value="ECO:0007669"/>
    <property type="project" value="UniProtKB-KW"/>
</dbReference>
<evidence type="ECO:0000256" key="1">
    <source>
        <dbReference type="ARBA" id="ARBA00004370"/>
    </source>
</evidence>
<evidence type="ECO:0000259" key="8">
    <source>
        <dbReference type="PROSITE" id="PS50111"/>
    </source>
</evidence>
<evidence type="ECO:0000256" key="2">
    <source>
        <dbReference type="ARBA" id="ARBA00022500"/>
    </source>
</evidence>
<keyword evidence="5" id="KW-0175">Coiled coil</keyword>
<comment type="subcellular location">
    <subcellularLocation>
        <location evidence="1">Membrane</location>
    </subcellularLocation>
</comment>
<dbReference type="InterPro" id="IPR051310">
    <property type="entry name" value="MCP_chemotaxis"/>
</dbReference>
<reference evidence="10" key="1">
    <citation type="journal article" date="2014" name="Int. J. Syst. Evol. Microbiol.">
        <title>Complete genome sequence of Corynebacterium casei LMG S-19264T (=DSM 44701T), isolated from a smear-ripened cheese.</title>
        <authorList>
            <consortium name="US DOE Joint Genome Institute (JGI-PGF)"/>
            <person name="Walter F."/>
            <person name="Albersmeier A."/>
            <person name="Kalinowski J."/>
            <person name="Ruckert C."/>
        </authorList>
    </citation>
    <scope>NUCLEOTIDE SEQUENCE</scope>
    <source>
        <strain evidence="10">CGMCC 1.12214</strain>
    </source>
</reference>
<evidence type="ECO:0000256" key="6">
    <source>
        <dbReference type="SAM" id="MobiDB-lite"/>
    </source>
</evidence>
<keyword evidence="7" id="KW-1133">Transmembrane helix</keyword>
<feature type="coiled-coil region" evidence="5">
    <location>
        <begin position="619"/>
        <end position="646"/>
    </location>
</feature>
<dbReference type="Pfam" id="PF12729">
    <property type="entry name" value="4HB_MCP_1"/>
    <property type="match status" value="1"/>
</dbReference>
<keyword evidence="7" id="KW-0812">Transmembrane</keyword>
<dbReference type="SMART" id="SM00283">
    <property type="entry name" value="MA"/>
    <property type="match status" value="1"/>
</dbReference>
<dbReference type="SMART" id="SM00304">
    <property type="entry name" value="HAMP"/>
    <property type="match status" value="2"/>
</dbReference>
<evidence type="ECO:0000256" key="7">
    <source>
        <dbReference type="SAM" id="Phobius"/>
    </source>
</evidence>
<dbReference type="Gene3D" id="6.10.340.10">
    <property type="match status" value="1"/>
</dbReference>
<keyword evidence="2" id="KW-0145">Chemotaxis</keyword>
<name>A0A917MIE5_9HYPH</name>
<dbReference type="GO" id="GO:0004888">
    <property type="term" value="F:transmembrane signaling receptor activity"/>
    <property type="evidence" value="ECO:0007669"/>
    <property type="project" value="TreeGrafter"/>
</dbReference>
<feature type="coiled-coil region" evidence="5">
    <location>
        <begin position="60"/>
        <end position="91"/>
    </location>
</feature>
<evidence type="ECO:0000313" key="10">
    <source>
        <dbReference type="EMBL" id="GGH23889.1"/>
    </source>
</evidence>
<dbReference type="GO" id="GO:0005886">
    <property type="term" value="C:plasma membrane"/>
    <property type="evidence" value="ECO:0007669"/>
    <property type="project" value="TreeGrafter"/>
</dbReference>
<feature type="transmembrane region" description="Helical" evidence="7">
    <location>
        <begin position="317"/>
        <end position="339"/>
    </location>
</feature>
<dbReference type="Gene3D" id="1.10.287.950">
    <property type="entry name" value="Methyl-accepting chemotaxis protein"/>
    <property type="match status" value="1"/>
</dbReference>
<dbReference type="Pfam" id="PF00672">
    <property type="entry name" value="HAMP"/>
    <property type="match status" value="2"/>
</dbReference>
<dbReference type="GO" id="GO:0007165">
    <property type="term" value="P:signal transduction"/>
    <property type="evidence" value="ECO:0007669"/>
    <property type="project" value="UniProtKB-KW"/>
</dbReference>
<reference evidence="10" key="2">
    <citation type="submission" date="2020-09" db="EMBL/GenBank/DDBJ databases">
        <authorList>
            <person name="Sun Q."/>
            <person name="Zhou Y."/>
        </authorList>
    </citation>
    <scope>NUCLEOTIDE SEQUENCE</scope>
    <source>
        <strain evidence="10">CGMCC 1.12214</strain>
    </source>
</reference>
<feature type="region of interest" description="Disordered" evidence="6">
    <location>
        <begin position="442"/>
        <end position="496"/>
    </location>
</feature>
<feature type="domain" description="HAMP" evidence="9">
    <location>
        <begin position="337"/>
        <end position="389"/>
    </location>
</feature>
<accession>A0A917MIE5</accession>
<keyword evidence="11" id="KW-1185">Reference proteome</keyword>
<dbReference type="Pfam" id="PF00015">
    <property type="entry name" value="MCPsignal"/>
    <property type="match status" value="1"/>
</dbReference>
<keyword evidence="7" id="KW-0472">Membrane</keyword>
<sequence length="735" mass="77972">MRFTVRAKLGLAFAVVIGLSTTAAGVSYLKLSALNDRLDYAIHSVAKRMDVSADLHADVLRDIQAEKEALLATNEAAIEAIQKRAQDLRKNVIMNRDALRGLATTEEGKKALDEMKDEYERHVLIQDNVFELAKLNSDRRSTALLLSDGRAMFDRLERASDAVGAQAATEPALADVFAANDRLRRVGRRALVDILTYVSLTRSDEIEAAARATEASINEVKAQVSTLTKAAQDHSIKNAVANVAQIAVAWTSVIENVVAIKRVAGSVKASELSQGQGKVVADAVVERIERYMKLLDAVFQQTSDAAVEQFRSAQIQLAALALTSLLVGLAAAVALSLIINRGVRRSVDMAAAIARGDLSQRIAITSQDEFGDLGAAMNTMCDGLQDAAGVAARIAAGDLTVQPKPRSEVDSLGIALEQMVERLRNVVSDTITAVRNVAGGSQELSSSAEQLSQGATEQASSTEEASASMEQMAANVKQNAENASQTEKIARQSAKDAEASGVAVGTAVEAMQTIAEKITIVQEIARQTDLLALNAAVEAARAGEHGKGFAVVASEVRKLAERSQAAAAEIGSLSSSTVKSAREAGSMLAKLVPDIRRTAELVEEITAACREQDVGATQINQAIQQLDKVTQQNAAASEQVSATSEELSAQADQLQSTIAFFRLDDTAATPAPADQPVRALQQRVEANFPAATRPKTVEKPAPKRARAPAGRAVANGGFVYDLGGEDAEDAQFRRS</sequence>
<dbReference type="InterPro" id="IPR003660">
    <property type="entry name" value="HAMP_dom"/>
</dbReference>
<organism evidence="10 11">
    <name type="scientific">Alsobacter metallidurans</name>
    <dbReference type="NCBI Taxonomy" id="340221"/>
    <lineage>
        <taxon>Bacteria</taxon>
        <taxon>Pseudomonadati</taxon>
        <taxon>Pseudomonadota</taxon>
        <taxon>Alphaproteobacteria</taxon>
        <taxon>Hyphomicrobiales</taxon>
        <taxon>Alsobacteraceae</taxon>
        <taxon>Alsobacter</taxon>
    </lineage>
</organism>
<dbReference type="InterPro" id="IPR004089">
    <property type="entry name" value="MCPsignal_dom"/>
</dbReference>